<keyword evidence="2" id="KW-0813">Transport</keyword>
<evidence type="ECO:0000259" key="6">
    <source>
        <dbReference type="PROSITE" id="PS50893"/>
    </source>
</evidence>
<dbReference type="InterPro" id="IPR003593">
    <property type="entry name" value="AAA+_ATPase"/>
</dbReference>
<feature type="domain" description="ABC transporter" evidence="6">
    <location>
        <begin position="11"/>
        <end position="236"/>
    </location>
</feature>
<comment type="subcellular location">
    <subcellularLocation>
        <location evidence="1">Cell membrane</location>
        <topology evidence="1">Peripheral membrane protein</topology>
    </subcellularLocation>
</comment>
<keyword evidence="5" id="KW-0046">Antibiotic resistance</keyword>
<dbReference type="SUPFAM" id="SSF52540">
    <property type="entry name" value="P-loop containing nucleoside triphosphate hydrolases"/>
    <property type="match status" value="1"/>
</dbReference>
<evidence type="ECO:0000256" key="1">
    <source>
        <dbReference type="ARBA" id="ARBA00004202"/>
    </source>
</evidence>
<dbReference type="InterPro" id="IPR003439">
    <property type="entry name" value="ABC_transporter-like_ATP-bd"/>
</dbReference>
<dbReference type="Pfam" id="PF00005">
    <property type="entry name" value="ABC_tran"/>
    <property type="match status" value="1"/>
</dbReference>
<dbReference type="PANTHER" id="PTHR42711:SF16">
    <property type="entry name" value="ABC TRANSPORTER ATP-BINDING PROTEIN"/>
    <property type="match status" value="1"/>
</dbReference>
<dbReference type="PANTHER" id="PTHR42711">
    <property type="entry name" value="ABC TRANSPORTER ATP-BINDING PROTEIN"/>
    <property type="match status" value="1"/>
</dbReference>
<sequence>MAPTAPPGLGVRAEGLSFDYGSHRAVDRVDLHARPGEVFALLGTNGAGKTTTLELLQGYRTPAAGHVRVLGHDPSRERRALRRRTGFMLQEAGLLPGLTALESLRLWQRISSRTDDPRALLERVDLAHRADVPADRLSGGEKRRLDVALAIWGRPDLVVLDEPTTGLDPRSRSTLWDLVRDLRSGGTTVLLTTHYLEEAEQLADRVAIMHRGRVALAGPLPGLLHEHPSTVAADLPAPDARGLPPFHGNAVTRPHEGRVRLEVSTYALQEDLTTLLTWAARAGVELTGLRAHAATLDHLFHLVRTGQEPAP</sequence>
<keyword evidence="8" id="KW-1185">Reference proteome</keyword>
<accession>A0ABR9PC91</accession>
<dbReference type="InterPro" id="IPR050763">
    <property type="entry name" value="ABC_transporter_ATP-binding"/>
</dbReference>
<keyword evidence="3" id="KW-0547">Nucleotide-binding</keyword>
<dbReference type="SMART" id="SM00382">
    <property type="entry name" value="AAA"/>
    <property type="match status" value="1"/>
</dbReference>
<evidence type="ECO:0000256" key="5">
    <source>
        <dbReference type="ARBA" id="ARBA00023251"/>
    </source>
</evidence>
<dbReference type="InterPro" id="IPR017871">
    <property type="entry name" value="ABC_transporter-like_CS"/>
</dbReference>
<dbReference type="Proteomes" id="UP000806528">
    <property type="component" value="Unassembled WGS sequence"/>
</dbReference>
<dbReference type="GO" id="GO:0005524">
    <property type="term" value="F:ATP binding"/>
    <property type="evidence" value="ECO:0007669"/>
    <property type="project" value="UniProtKB-KW"/>
</dbReference>
<dbReference type="Gene3D" id="3.40.50.300">
    <property type="entry name" value="P-loop containing nucleotide triphosphate hydrolases"/>
    <property type="match status" value="1"/>
</dbReference>
<dbReference type="EMBL" id="JADBGI010000025">
    <property type="protein sequence ID" value="MBE3001463.1"/>
    <property type="molecule type" value="Genomic_DNA"/>
</dbReference>
<evidence type="ECO:0000313" key="7">
    <source>
        <dbReference type="EMBL" id="MBE3001463.1"/>
    </source>
</evidence>
<reference evidence="7 8" key="1">
    <citation type="submission" date="2020-09" db="EMBL/GenBank/DDBJ databases">
        <title>Diversity and distribution of actinomycetes associated with coral in the coast of Hainan.</title>
        <authorList>
            <person name="Li F."/>
        </authorList>
    </citation>
    <scope>NUCLEOTIDE SEQUENCE [LARGE SCALE GENOMIC DNA]</scope>
    <source>
        <strain evidence="7 8">HNM0947</strain>
    </source>
</reference>
<gene>
    <name evidence="7" type="ORF">IDM40_22615</name>
</gene>
<keyword evidence="4 7" id="KW-0067">ATP-binding</keyword>
<proteinExistence type="predicted"/>
<dbReference type="CDD" id="cd03230">
    <property type="entry name" value="ABC_DR_subfamily_A"/>
    <property type="match status" value="1"/>
</dbReference>
<dbReference type="PROSITE" id="PS50893">
    <property type="entry name" value="ABC_TRANSPORTER_2"/>
    <property type="match status" value="1"/>
</dbReference>
<name>A0ABR9PC91_9ACTN</name>
<evidence type="ECO:0000313" key="8">
    <source>
        <dbReference type="Proteomes" id="UP000806528"/>
    </source>
</evidence>
<organism evidence="7 8">
    <name type="scientific">Nocardiopsis coralli</name>
    <dbReference type="NCBI Taxonomy" id="2772213"/>
    <lineage>
        <taxon>Bacteria</taxon>
        <taxon>Bacillati</taxon>
        <taxon>Actinomycetota</taxon>
        <taxon>Actinomycetes</taxon>
        <taxon>Streptosporangiales</taxon>
        <taxon>Nocardiopsidaceae</taxon>
        <taxon>Nocardiopsis</taxon>
    </lineage>
</organism>
<dbReference type="InterPro" id="IPR027417">
    <property type="entry name" value="P-loop_NTPase"/>
</dbReference>
<comment type="caution">
    <text evidence="7">The sequence shown here is derived from an EMBL/GenBank/DDBJ whole genome shotgun (WGS) entry which is preliminary data.</text>
</comment>
<evidence type="ECO:0000256" key="2">
    <source>
        <dbReference type="ARBA" id="ARBA00022448"/>
    </source>
</evidence>
<dbReference type="PROSITE" id="PS00211">
    <property type="entry name" value="ABC_TRANSPORTER_1"/>
    <property type="match status" value="1"/>
</dbReference>
<evidence type="ECO:0000256" key="4">
    <source>
        <dbReference type="ARBA" id="ARBA00022840"/>
    </source>
</evidence>
<protein>
    <submittedName>
        <fullName evidence="7">ABC transporter ATP-binding protein</fullName>
    </submittedName>
</protein>
<evidence type="ECO:0000256" key="3">
    <source>
        <dbReference type="ARBA" id="ARBA00022741"/>
    </source>
</evidence>